<keyword evidence="3" id="KW-0614">Plasmid</keyword>
<evidence type="ECO:0000313" key="3">
    <source>
        <dbReference type="EMBL" id="AUY05519.1"/>
    </source>
</evidence>
<dbReference type="Pfam" id="PF13649">
    <property type="entry name" value="Methyltransf_25"/>
    <property type="match status" value="1"/>
</dbReference>
<dbReference type="Gene3D" id="3.40.50.150">
    <property type="entry name" value="Vaccinia Virus protein VP39"/>
    <property type="match status" value="1"/>
</dbReference>
<dbReference type="Proteomes" id="UP000239554">
    <property type="component" value="Plasmid pECO-5e72"/>
</dbReference>
<dbReference type="RefSeq" id="WP_064179390.1">
    <property type="nucleotide sequence ID" value="NZ_CP026400.1"/>
</dbReference>
<dbReference type="GO" id="GO:0032259">
    <property type="term" value="P:methylation"/>
    <property type="evidence" value="ECO:0007669"/>
    <property type="project" value="UniProtKB-KW"/>
</dbReference>
<evidence type="ECO:0000313" key="4">
    <source>
        <dbReference type="Proteomes" id="UP000239554"/>
    </source>
</evidence>
<keyword evidence="3" id="KW-0489">Methyltransferase</keyword>
<keyword evidence="1 3" id="KW-0808">Transferase</keyword>
<dbReference type="CDD" id="cd02440">
    <property type="entry name" value="AdoMet_MTases"/>
    <property type="match status" value="1"/>
</dbReference>
<accession>A0A7U5TQ77</accession>
<name>A0A7U5TQ77_ECOLX</name>
<dbReference type="InterPro" id="IPR041698">
    <property type="entry name" value="Methyltransf_25"/>
</dbReference>
<dbReference type="SUPFAM" id="SSF53335">
    <property type="entry name" value="S-adenosyl-L-methionine-dependent methyltransferases"/>
    <property type="match status" value="1"/>
</dbReference>
<evidence type="ECO:0000259" key="2">
    <source>
        <dbReference type="Pfam" id="PF13649"/>
    </source>
</evidence>
<protein>
    <submittedName>
        <fullName evidence="3">Methyltransferase domain-containing protein</fullName>
    </submittedName>
</protein>
<dbReference type="PANTHER" id="PTHR43861">
    <property type="entry name" value="TRANS-ACONITATE 2-METHYLTRANSFERASE-RELATED"/>
    <property type="match status" value="1"/>
</dbReference>
<feature type="domain" description="Methyltransferase" evidence="2">
    <location>
        <begin position="43"/>
        <end position="133"/>
    </location>
</feature>
<proteinExistence type="predicted"/>
<dbReference type="GO" id="GO:0008168">
    <property type="term" value="F:methyltransferase activity"/>
    <property type="evidence" value="ECO:0007669"/>
    <property type="project" value="UniProtKB-KW"/>
</dbReference>
<sequence length="477" mass="54798">MGSSFYRSFEERHRGSVEEIKRRLSFYLPFLAGLKDIYPDGVIADIGCGRGEWLEILNENGIVNIGVDLDDGMLARAREAGLNVQKMDCLQFLQSQADQSLIALTGFHIAEHLPFEVLQQLVMHTLRVLKPGGLLILETPNPENVSVGTCSFYMDPTHNHPLPPPLLEFLPIHYGFNRAITVRLQEKEVLQSPDAAVNLVDVLKGVSPDYSIIAQKAAPTDILERFDTLFTQQYGLTLDALSNRYDAILRQQFSSVVSRLETLNQTYMQQISQMSETIQTLQGEVDDLSHVIDQNRYDAILRQQFSSVVSRLETLNQTYMQQISQMSETIQTLQGEVDDLSHVIDQNHQLHQQMADLHNSRSWRITQPLRWLSLQRQLLRQEGAKVRARRAAKKILRKGMALSLVFFHRYPKSKVYLFKVLRKTGCYTLLQRLFQRVMLVQSDTMMMQSRRYDVGTEEMTSRAMSIYNELKNKNTEK</sequence>
<organism evidence="3 4">
    <name type="scientific">Escherichia coli</name>
    <dbReference type="NCBI Taxonomy" id="562"/>
    <lineage>
        <taxon>Bacteria</taxon>
        <taxon>Pseudomonadati</taxon>
        <taxon>Pseudomonadota</taxon>
        <taxon>Gammaproteobacteria</taxon>
        <taxon>Enterobacterales</taxon>
        <taxon>Enterobacteriaceae</taxon>
        <taxon>Escherichia</taxon>
    </lineage>
</organism>
<reference evidence="3 4" key="1">
    <citation type="journal article" date="2018" name="MBio">
        <title>Genomic Analysis of Hospital Plumbing Reveals Diverse Reservoir of Bacterial Plasmids Conferring Carbapenem Resistance.</title>
        <authorList>
            <consortium name="NISC Comparative Sequencing Program"/>
            <person name="Weingarten R.A."/>
            <person name="Johnson R.C."/>
            <person name="Conlan S."/>
            <person name="Ramsburg A.M."/>
            <person name="Dekker J.P."/>
            <person name="Lau A.F."/>
            <person name="Khil P."/>
            <person name="Odom R.T."/>
            <person name="Deming C."/>
            <person name="Park M."/>
            <person name="Thomas P.J."/>
            <person name="Henderson D.K."/>
            <person name="Palmore T.N."/>
            <person name="Segre J.A."/>
            <person name="Frank K.M."/>
        </authorList>
    </citation>
    <scope>NUCLEOTIDE SEQUENCE [LARGE SCALE GENOMIC DNA]</scope>
    <source>
        <strain evidence="3 4">ECONIH4</strain>
        <plasmid evidence="4">peco-5e72</plasmid>
    </source>
</reference>
<evidence type="ECO:0000256" key="1">
    <source>
        <dbReference type="ARBA" id="ARBA00022679"/>
    </source>
</evidence>
<dbReference type="EMBL" id="CP026400">
    <property type="protein sequence ID" value="AUY05519.1"/>
    <property type="molecule type" value="Genomic_DNA"/>
</dbReference>
<geneLocation type="plasmid" evidence="4">
    <name>peco-5e72</name>
</geneLocation>
<dbReference type="InterPro" id="IPR029063">
    <property type="entry name" value="SAM-dependent_MTases_sf"/>
</dbReference>
<gene>
    <name evidence="3" type="ORF">C3F40_28270</name>
</gene>
<dbReference type="AlphaFoldDB" id="A0A7U5TQ77"/>